<evidence type="ECO:0000259" key="2">
    <source>
        <dbReference type="Pfam" id="PF01352"/>
    </source>
</evidence>
<organism evidence="3 4">
    <name type="scientific">Leptobrachium leishanense</name>
    <name type="common">Leishan spiny toad</name>
    <dbReference type="NCBI Taxonomy" id="445787"/>
    <lineage>
        <taxon>Eukaryota</taxon>
        <taxon>Metazoa</taxon>
        <taxon>Chordata</taxon>
        <taxon>Craniata</taxon>
        <taxon>Vertebrata</taxon>
        <taxon>Euteleostomi</taxon>
        <taxon>Amphibia</taxon>
        <taxon>Batrachia</taxon>
        <taxon>Anura</taxon>
        <taxon>Pelobatoidea</taxon>
        <taxon>Megophryidae</taxon>
        <taxon>Leptobrachium</taxon>
    </lineage>
</organism>
<dbReference type="Proteomes" id="UP000694569">
    <property type="component" value="Unplaced"/>
</dbReference>
<dbReference type="AlphaFoldDB" id="A0A8C5PHL8"/>
<sequence>MIMNKDKARDLLSQRILDLTLEMIFLLTGENHLVVKIHEMVSECSNQQISEGEYHRTQSFKMEPPPHSGIHEQNNEKILELTNKIIRLLTGEVPIRCEDVTVYFSMEEWEYVERHKELYEGVMMGDHQPVITLAPEDLQQAQQHHQEDEEDSKHSLLELVGDVEYASFRDPHVRPLVNFLPLHSPRIQQDLDGQNNQGEVPFHLRNTTTTSRLHASAAESISHTYTAPHADGQSGVGPPWFGHQPLQQQPPNLWRQPPTPDPLPPHFEKGLQQLMAGLQDMAEKQQSFHTDIMQEFQTLCEQLYALQREQRMLCRELQKGFKAMSAQYQLSLVEMSGLMSRMANMFVALLKQQRASHLITPLPLAPPLVSGPTTPLPKRKRSTSSTDPASAPALESTAASASTLAYTAPGPKRTRNR</sequence>
<dbReference type="Pfam" id="PF01352">
    <property type="entry name" value="KRAB"/>
    <property type="match status" value="1"/>
</dbReference>
<name>A0A8C5PHL8_9ANUR</name>
<accession>A0A8C5PHL8</accession>
<feature type="region of interest" description="Disordered" evidence="1">
    <location>
        <begin position="362"/>
        <end position="417"/>
    </location>
</feature>
<dbReference type="Ensembl" id="ENSLLET00000023767.1">
    <property type="protein sequence ID" value="ENSLLEP00000022893.1"/>
    <property type="gene ID" value="ENSLLEG00000014477.1"/>
</dbReference>
<feature type="domain" description="KRAB" evidence="2">
    <location>
        <begin position="97"/>
        <end position="130"/>
    </location>
</feature>
<evidence type="ECO:0000313" key="4">
    <source>
        <dbReference type="Proteomes" id="UP000694569"/>
    </source>
</evidence>
<evidence type="ECO:0000313" key="3">
    <source>
        <dbReference type="Ensembl" id="ENSLLEP00000022893.1"/>
    </source>
</evidence>
<dbReference type="CDD" id="cd07765">
    <property type="entry name" value="KRAB_A-box"/>
    <property type="match status" value="1"/>
</dbReference>
<dbReference type="OrthoDB" id="9892686at2759"/>
<evidence type="ECO:0000256" key="1">
    <source>
        <dbReference type="SAM" id="MobiDB-lite"/>
    </source>
</evidence>
<dbReference type="Gene3D" id="6.10.140.140">
    <property type="match status" value="1"/>
</dbReference>
<dbReference type="GeneTree" id="ENSGT01010000228650"/>
<protein>
    <recommendedName>
        <fullName evidence="2">KRAB domain-containing protein</fullName>
    </recommendedName>
</protein>
<keyword evidence="4" id="KW-1185">Reference proteome</keyword>
<proteinExistence type="predicted"/>
<dbReference type="InterPro" id="IPR036051">
    <property type="entry name" value="KRAB_dom_sf"/>
</dbReference>
<feature type="compositionally biased region" description="Low complexity" evidence="1">
    <location>
        <begin position="383"/>
        <end position="409"/>
    </location>
</feature>
<reference evidence="3" key="2">
    <citation type="submission" date="2025-09" db="UniProtKB">
        <authorList>
            <consortium name="Ensembl"/>
        </authorList>
    </citation>
    <scope>IDENTIFICATION</scope>
</reference>
<reference evidence="3" key="1">
    <citation type="submission" date="2025-08" db="UniProtKB">
        <authorList>
            <consortium name="Ensembl"/>
        </authorList>
    </citation>
    <scope>IDENTIFICATION</scope>
</reference>
<dbReference type="InterPro" id="IPR001909">
    <property type="entry name" value="KRAB"/>
</dbReference>
<dbReference type="SUPFAM" id="SSF109640">
    <property type="entry name" value="KRAB domain (Kruppel-associated box)"/>
    <property type="match status" value="1"/>
</dbReference>
<dbReference type="GO" id="GO:0006355">
    <property type="term" value="P:regulation of DNA-templated transcription"/>
    <property type="evidence" value="ECO:0007669"/>
    <property type="project" value="InterPro"/>
</dbReference>